<dbReference type="SUPFAM" id="SSF52172">
    <property type="entry name" value="CheY-like"/>
    <property type="match status" value="1"/>
</dbReference>
<dbReference type="SUPFAM" id="SSF47757">
    <property type="entry name" value="Chemotaxis receptor methyltransferase CheR, N-terminal domain"/>
    <property type="match status" value="1"/>
</dbReference>
<dbReference type="Pfam" id="PF01739">
    <property type="entry name" value="CheR"/>
    <property type="match status" value="1"/>
</dbReference>
<dbReference type="GO" id="GO:0006935">
    <property type="term" value="P:chemotaxis"/>
    <property type="evidence" value="ECO:0007669"/>
    <property type="project" value="UniProtKB-UniRule"/>
</dbReference>
<dbReference type="PROSITE" id="PS50113">
    <property type="entry name" value="PAC"/>
    <property type="match status" value="1"/>
</dbReference>
<dbReference type="Pfam" id="PF00989">
    <property type="entry name" value="PAS"/>
    <property type="match status" value="1"/>
</dbReference>
<dbReference type="Gene3D" id="3.40.50.2300">
    <property type="match status" value="1"/>
</dbReference>
<dbReference type="Gene3D" id="3.30.450.20">
    <property type="entry name" value="PAS domain"/>
    <property type="match status" value="2"/>
</dbReference>
<feature type="domain" description="PAS" evidence="13">
    <location>
        <begin position="871"/>
        <end position="944"/>
    </location>
</feature>
<dbReference type="GO" id="GO:0032259">
    <property type="term" value="P:methylation"/>
    <property type="evidence" value="ECO:0007669"/>
    <property type="project" value="UniProtKB-KW"/>
</dbReference>
<evidence type="ECO:0000259" key="16">
    <source>
        <dbReference type="PROSITE" id="PS50123"/>
    </source>
</evidence>
<dbReference type="InterPro" id="IPR036890">
    <property type="entry name" value="HATPase_C_sf"/>
</dbReference>
<dbReference type="PROSITE" id="PS50122">
    <property type="entry name" value="CHEB"/>
    <property type="match status" value="1"/>
</dbReference>
<feature type="domain" description="PAC" evidence="14">
    <location>
        <begin position="820"/>
        <end position="870"/>
    </location>
</feature>
<dbReference type="InterPro" id="IPR050903">
    <property type="entry name" value="Bact_Chemotaxis_MeTrfase"/>
</dbReference>
<dbReference type="InterPro" id="IPR003661">
    <property type="entry name" value="HisK_dim/P_dom"/>
</dbReference>
<dbReference type="InterPro" id="IPR035909">
    <property type="entry name" value="CheB_C"/>
</dbReference>
<dbReference type="CDD" id="cd16434">
    <property type="entry name" value="CheB-CheR_fusion"/>
    <property type="match status" value="1"/>
</dbReference>
<dbReference type="PROSITE" id="PS50110">
    <property type="entry name" value="RESPONSE_REGULATORY"/>
    <property type="match status" value="1"/>
</dbReference>
<evidence type="ECO:0000259" key="14">
    <source>
        <dbReference type="PROSITE" id="PS50113"/>
    </source>
</evidence>
<dbReference type="Pfam" id="PF00512">
    <property type="entry name" value="HisKA"/>
    <property type="match status" value="1"/>
</dbReference>
<dbReference type="PROSITE" id="PS50112">
    <property type="entry name" value="PAS"/>
    <property type="match status" value="1"/>
</dbReference>
<dbReference type="InterPro" id="IPR013767">
    <property type="entry name" value="PAS_fold"/>
</dbReference>
<dbReference type="PANTHER" id="PTHR24422">
    <property type="entry name" value="CHEMOTAXIS PROTEIN METHYLTRANSFERASE"/>
    <property type="match status" value="1"/>
</dbReference>
<dbReference type="Gene3D" id="1.10.287.130">
    <property type="match status" value="1"/>
</dbReference>
<evidence type="ECO:0000256" key="6">
    <source>
        <dbReference type="ARBA" id="ARBA00022679"/>
    </source>
</evidence>
<dbReference type="SUPFAM" id="SSF55785">
    <property type="entry name" value="PYP-like sensor domain (PAS domain)"/>
    <property type="match status" value="3"/>
</dbReference>
<feature type="active site" evidence="8">
    <location>
        <position position="31"/>
    </location>
</feature>
<dbReference type="Gene3D" id="3.40.50.180">
    <property type="entry name" value="Methylesterase CheB, C-terminal domain"/>
    <property type="match status" value="1"/>
</dbReference>
<dbReference type="InterPro" id="IPR001610">
    <property type="entry name" value="PAC"/>
</dbReference>
<dbReference type="Pfam" id="PF02518">
    <property type="entry name" value="HATPase_c"/>
    <property type="match status" value="1"/>
</dbReference>
<evidence type="ECO:0000259" key="15">
    <source>
        <dbReference type="PROSITE" id="PS50122"/>
    </source>
</evidence>
<dbReference type="SMART" id="SM00448">
    <property type="entry name" value="REC"/>
    <property type="match status" value="1"/>
</dbReference>
<proteinExistence type="predicted"/>
<dbReference type="SUPFAM" id="SSF52738">
    <property type="entry name" value="Methylesterase CheB, C-terminal domain"/>
    <property type="match status" value="1"/>
</dbReference>
<feature type="active site" evidence="8">
    <location>
        <position position="150"/>
    </location>
</feature>
<evidence type="ECO:0000256" key="2">
    <source>
        <dbReference type="ARBA" id="ARBA00004429"/>
    </source>
</evidence>
<dbReference type="GO" id="GO:0006355">
    <property type="term" value="P:regulation of DNA-templated transcription"/>
    <property type="evidence" value="ECO:0007669"/>
    <property type="project" value="InterPro"/>
</dbReference>
<dbReference type="GO" id="GO:0005886">
    <property type="term" value="C:plasma membrane"/>
    <property type="evidence" value="ECO:0007669"/>
    <property type="project" value="UniProtKB-SubCell"/>
</dbReference>
<dbReference type="InterPro" id="IPR029063">
    <property type="entry name" value="SAM-dependent_MTases_sf"/>
</dbReference>
<keyword evidence="18" id="KW-1185">Reference proteome</keyword>
<dbReference type="Pfam" id="PF00072">
    <property type="entry name" value="Response_reg"/>
    <property type="match status" value="1"/>
</dbReference>
<dbReference type="SUPFAM" id="SSF47384">
    <property type="entry name" value="Homodimeric domain of signal transducing histidine kinase"/>
    <property type="match status" value="1"/>
</dbReference>
<dbReference type="PROSITE" id="PS50109">
    <property type="entry name" value="HIS_KIN"/>
    <property type="match status" value="1"/>
</dbReference>
<dbReference type="Pfam" id="PF13596">
    <property type="entry name" value="PAS_10"/>
    <property type="match status" value="1"/>
</dbReference>
<dbReference type="Pfam" id="PF13426">
    <property type="entry name" value="PAS_9"/>
    <property type="match status" value="1"/>
</dbReference>
<dbReference type="CDD" id="cd00130">
    <property type="entry name" value="PAS"/>
    <property type="match status" value="2"/>
</dbReference>
<organism evidence="17 18">
    <name type="scientific">Pigmentiphaga litoralis</name>
    <dbReference type="NCBI Taxonomy" id="516702"/>
    <lineage>
        <taxon>Bacteria</taxon>
        <taxon>Pseudomonadati</taxon>
        <taxon>Pseudomonadota</taxon>
        <taxon>Betaproteobacteria</taxon>
        <taxon>Burkholderiales</taxon>
        <taxon>Alcaligenaceae</taxon>
        <taxon>Pigmentiphaga</taxon>
    </lineage>
</organism>
<evidence type="ECO:0000256" key="7">
    <source>
        <dbReference type="ARBA" id="ARBA00022777"/>
    </source>
</evidence>
<dbReference type="Gene3D" id="3.40.50.150">
    <property type="entry name" value="Vaccinia Virus protein VP39"/>
    <property type="match status" value="1"/>
</dbReference>
<sequence>MTNDSSATTPRNQPELERSHLTFPVVGLGASAGGLEALLEFFGATSPTSGMAYVVVLHLSPEHESTADQILQRTTSMPVLQVKERTPIDVDHVYVISPSLHLTMNDGHLNVEPADRPRERQVAVDLFFRDMADVHRERAFGVILSGTGSDGALGLERIKEQGGIAIAQDPQEALFDGMPRAAVDTGAVDFVLPVASIPAKIASIWSTAESIEMPRTEDGPTNVHPARSFERAEAAEIALREILLLLRHRTGNDFKHYKRGTILRRIERRMQVNGLTDMPGYRDFLQASPDEAGALLKDMLIGVTNFFRDFESFAALDNEVVWRLTGASAEGGDGALRVWSAGCSSGEEAYSLAMLLSDALDATQGMGTVQVFATDIDERAIATARSGIYPESILVDVSNDRLNRYFTKHQNHFRVKKELRDKVLFAVHNILRDPPFSRLHLISCRNLLIYLDRDAQRDILQTFHFALMPGGYLFLGGSESAEAVDELFVTVDKKHRIYRAKPVASSVRAPISDAAPSAYPRLPQVASEISLASSRKVMYAEVHRRVLEQYAPPSVIVNHNSDIVHMSDQAGRFLRYVGGEPSHNLLSLVHPELRLELRTALFQAVQSNKSVEARRVRLQRNDRNYYVNMVAKPFRDHQADADFVLVLFDEVEESMSQESGTSVEGKDSVLTQLENELQRLKDQLQDTIEHSETSTEELKASNEELQAINEELRSATEELETSKEELQSINEELITVNFELKTKVEETAKINDDLQNLISSSEIATVFVDRAMRVKWYTPRAADLFNLISSDAGRSLMDITHRLDYPTLAEDAAETFTSLRMIENEVPSTDGAWFLARLVPYRTAEDRIEGAVLTFIDITQRKRAEERLRAGQERMRLVADSTTDYAIITMDEEGVITGWNRGAELIFGYRASEVEGQSGAIIFTPEDREQGVPAAELQRARKFGHASDDRWHIRKDGSRFYCSGVVHPMVDGNLLGYAKIARDLTDRKMQENAQDAALERTSATNELKDLFFAVMSHELRHPLNLIQLNVDILSRTPGMVTSAVGRKAVETVRRSVRNQSKIIDDLLDMSRVSTGKLKLNRGRLNLVQVVQGCIETVSAQASAGSVQLKVNLAQDPVIVDADATRSEQVVWNLLSNAVKFTPEGGTVTVTLVTDNGNARLDVTDTGIGMAPEAVDAVFDMFNQIDRQHSNRNKSGLGIGLALARQLAEAHGGSVTALSEGEGRGSTFTFLLPLADGGNSAEQAVDAPVSHGQLRGARILLVDDSPDVLETMGMLLELEGATVTSAASGAAALTVAVGQSFDLIISDIAMPEMDGMQLIKKLREMPPLADVPAVALTGYGGTAIINSVRAAGFSDYLCKPVPMDQLIEKVSNVLPVRDGER</sequence>
<feature type="domain" description="CheB-type methylesterase" evidence="15">
    <location>
        <begin position="22"/>
        <end position="208"/>
    </location>
</feature>
<dbReference type="CDD" id="cd17580">
    <property type="entry name" value="REC_2_DhkD-like"/>
    <property type="match status" value="1"/>
</dbReference>
<comment type="catalytic activity">
    <reaction evidence="1">
        <text>ATP + protein L-histidine = ADP + protein N-phospho-L-histidine.</text>
        <dbReference type="EC" id="2.7.13.3"/>
    </reaction>
</comment>
<evidence type="ECO:0000313" key="17">
    <source>
        <dbReference type="EMBL" id="NYE84031.1"/>
    </source>
</evidence>
<dbReference type="PROSITE" id="PS50123">
    <property type="entry name" value="CHER"/>
    <property type="match status" value="1"/>
</dbReference>
<dbReference type="InterPro" id="IPR000780">
    <property type="entry name" value="CheR_MeTrfase"/>
</dbReference>
<dbReference type="SMART" id="SM00138">
    <property type="entry name" value="MeTrc"/>
    <property type="match status" value="1"/>
</dbReference>
<dbReference type="FunFam" id="3.30.565.10:FF:000006">
    <property type="entry name" value="Sensor histidine kinase WalK"/>
    <property type="match status" value="1"/>
</dbReference>
<feature type="domain" description="CheR-type methyltransferase" evidence="16">
    <location>
        <begin position="227"/>
        <end position="480"/>
    </location>
</feature>
<dbReference type="InterPro" id="IPR035965">
    <property type="entry name" value="PAS-like_dom_sf"/>
</dbReference>
<dbReference type="Gene3D" id="3.30.565.10">
    <property type="entry name" value="Histidine kinase-like ATPase, C-terminal domain"/>
    <property type="match status" value="1"/>
</dbReference>
<dbReference type="Pfam" id="PF01339">
    <property type="entry name" value="CheB_methylest"/>
    <property type="match status" value="1"/>
</dbReference>
<dbReference type="GO" id="GO:0005737">
    <property type="term" value="C:cytoplasm"/>
    <property type="evidence" value="ECO:0007669"/>
    <property type="project" value="InterPro"/>
</dbReference>
<dbReference type="InterPro" id="IPR001789">
    <property type="entry name" value="Sig_transdc_resp-reg_receiver"/>
</dbReference>
<dbReference type="InterPro" id="IPR036097">
    <property type="entry name" value="HisK_dim/P_sf"/>
</dbReference>
<name>A0A7Y9LPH3_9BURK</name>
<keyword evidence="10" id="KW-0175">Coiled coil</keyword>
<dbReference type="InterPro" id="IPR011006">
    <property type="entry name" value="CheY-like_superfamily"/>
</dbReference>
<feature type="modified residue" description="4-aspartylphosphate" evidence="9">
    <location>
        <position position="1306"/>
    </location>
</feature>
<dbReference type="SMART" id="SM00086">
    <property type="entry name" value="PAC"/>
    <property type="match status" value="2"/>
</dbReference>
<dbReference type="PRINTS" id="PR00996">
    <property type="entry name" value="CHERMTFRASE"/>
</dbReference>
<accession>A0A7Y9LPH3</accession>
<evidence type="ECO:0000256" key="9">
    <source>
        <dbReference type="PROSITE-ProRule" id="PRU00169"/>
    </source>
</evidence>
<comment type="subcellular location">
    <subcellularLocation>
        <location evidence="2">Cell inner membrane</location>
        <topology evidence="2">Multi-pass membrane protein</topology>
    </subcellularLocation>
</comment>
<evidence type="ECO:0000256" key="5">
    <source>
        <dbReference type="ARBA" id="ARBA00022553"/>
    </source>
</evidence>
<keyword evidence="4 8" id="KW-0145">Chemotaxis</keyword>
<evidence type="ECO:0000256" key="10">
    <source>
        <dbReference type="SAM" id="Coils"/>
    </source>
</evidence>
<feature type="active site" evidence="8">
    <location>
        <position position="58"/>
    </location>
</feature>
<dbReference type="InterPro" id="IPR000673">
    <property type="entry name" value="Sig_transdc_resp-reg_Me-estase"/>
</dbReference>
<dbReference type="InterPro" id="IPR022641">
    <property type="entry name" value="CheR_N"/>
</dbReference>
<evidence type="ECO:0000259" key="13">
    <source>
        <dbReference type="PROSITE" id="PS50112"/>
    </source>
</evidence>
<evidence type="ECO:0000313" key="18">
    <source>
        <dbReference type="Proteomes" id="UP000542125"/>
    </source>
</evidence>
<comment type="caution">
    <text evidence="17">The sequence shown here is derived from an EMBL/GenBank/DDBJ whole genome shotgun (WGS) entry which is preliminary data.</text>
</comment>
<feature type="domain" description="Response regulatory" evidence="12">
    <location>
        <begin position="1257"/>
        <end position="1373"/>
    </location>
</feature>
<keyword evidence="7" id="KW-0418">Kinase</keyword>
<dbReference type="InterPro" id="IPR022642">
    <property type="entry name" value="CheR_C"/>
</dbReference>
<dbReference type="SMART" id="SM00091">
    <property type="entry name" value="PAS"/>
    <property type="match status" value="3"/>
</dbReference>
<evidence type="ECO:0000256" key="4">
    <source>
        <dbReference type="ARBA" id="ARBA00022500"/>
    </source>
</evidence>
<dbReference type="SUPFAM" id="SSF53335">
    <property type="entry name" value="S-adenosyl-L-methionine-dependent methyltransferases"/>
    <property type="match status" value="1"/>
</dbReference>
<keyword evidence="17" id="KW-0489">Methyltransferase</keyword>
<dbReference type="Proteomes" id="UP000542125">
    <property type="component" value="Unassembled WGS sequence"/>
</dbReference>
<dbReference type="EMBL" id="JACBYR010000001">
    <property type="protein sequence ID" value="NYE84031.1"/>
    <property type="molecule type" value="Genomic_DNA"/>
</dbReference>
<dbReference type="SUPFAM" id="SSF55874">
    <property type="entry name" value="ATPase domain of HSP90 chaperone/DNA topoisomerase II/histidine kinase"/>
    <property type="match status" value="1"/>
</dbReference>
<protein>
    <recommendedName>
        <fullName evidence="3">histidine kinase</fullName>
        <ecNumber evidence="3">2.7.13.3</ecNumber>
    </recommendedName>
</protein>
<dbReference type="InterPro" id="IPR005467">
    <property type="entry name" value="His_kinase_dom"/>
</dbReference>
<reference evidence="17 18" key="1">
    <citation type="submission" date="2020-07" db="EMBL/GenBank/DDBJ databases">
        <title>Genomic Encyclopedia of Type Strains, Phase IV (KMG-V): Genome sequencing to study the core and pangenomes of soil and plant-associated prokaryotes.</title>
        <authorList>
            <person name="Whitman W."/>
        </authorList>
    </citation>
    <scope>NUCLEOTIDE SEQUENCE [LARGE SCALE GENOMIC DNA]</scope>
    <source>
        <strain evidence="17 18">SAS40</strain>
    </source>
</reference>
<dbReference type="InterPro" id="IPR003594">
    <property type="entry name" value="HATPase_dom"/>
</dbReference>
<dbReference type="CDD" id="cd00082">
    <property type="entry name" value="HisKA"/>
    <property type="match status" value="1"/>
</dbReference>
<dbReference type="EC" id="2.7.13.3" evidence="3"/>
<keyword evidence="8 17" id="KW-0378">Hydrolase</keyword>
<gene>
    <name evidence="17" type="ORF">FHW18_003302</name>
</gene>
<feature type="coiled-coil region" evidence="10">
    <location>
        <begin position="663"/>
        <end position="732"/>
    </location>
</feature>
<dbReference type="SMART" id="SM00388">
    <property type="entry name" value="HisKA"/>
    <property type="match status" value="1"/>
</dbReference>
<evidence type="ECO:0000259" key="12">
    <source>
        <dbReference type="PROSITE" id="PS50110"/>
    </source>
</evidence>
<dbReference type="SMART" id="SM00387">
    <property type="entry name" value="HATPase_c"/>
    <property type="match status" value="1"/>
</dbReference>
<dbReference type="NCBIfam" id="TIGR00229">
    <property type="entry name" value="sensory_box"/>
    <property type="match status" value="1"/>
</dbReference>
<evidence type="ECO:0000256" key="8">
    <source>
        <dbReference type="PROSITE-ProRule" id="PRU00050"/>
    </source>
</evidence>
<keyword evidence="5 9" id="KW-0597">Phosphoprotein</keyword>
<dbReference type="RefSeq" id="WP_179587770.1">
    <property type="nucleotide sequence ID" value="NZ_JACBYR010000001.1"/>
</dbReference>
<evidence type="ECO:0000256" key="1">
    <source>
        <dbReference type="ARBA" id="ARBA00000085"/>
    </source>
</evidence>
<dbReference type="InterPro" id="IPR000700">
    <property type="entry name" value="PAS-assoc_C"/>
</dbReference>
<dbReference type="GO" id="GO:0008757">
    <property type="term" value="F:S-adenosylmethionine-dependent methyltransferase activity"/>
    <property type="evidence" value="ECO:0007669"/>
    <property type="project" value="InterPro"/>
</dbReference>
<dbReference type="GO" id="GO:0000155">
    <property type="term" value="F:phosphorelay sensor kinase activity"/>
    <property type="evidence" value="ECO:0007669"/>
    <property type="project" value="InterPro"/>
</dbReference>
<dbReference type="GO" id="GO:0008984">
    <property type="term" value="F:protein-glutamate methylesterase activity"/>
    <property type="evidence" value="ECO:0007669"/>
    <property type="project" value="InterPro"/>
</dbReference>
<feature type="domain" description="Histidine kinase" evidence="11">
    <location>
        <begin position="1014"/>
        <end position="1235"/>
    </location>
</feature>
<keyword evidence="6 17" id="KW-0808">Transferase</keyword>
<dbReference type="GO" id="GO:0000156">
    <property type="term" value="F:phosphorelay response regulator activity"/>
    <property type="evidence" value="ECO:0007669"/>
    <property type="project" value="InterPro"/>
</dbReference>
<dbReference type="InterPro" id="IPR000014">
    <property type="entry name" value="PAS"/>
</dbReference>
<evidence type="ECO:0000256" key="3">
    <source>
        <dbReference type="ARBA" id="ARBA00012438"/>
    </source>
</evidence>
<dbReference type="Pfam" id="PF03705">
    <property type="entry name" value="CheR_N"/>
    <property type="match status" value="1"/>
</dbReference>
<evidence type="ECO:0000259" key="11">
    <source>
        <dbReference type="PROSITE" id="PS50109"/>
    </source>
</evidence>